<comment type="catalytic activity">
    <reaction evidence="5">
        <text>3',5'-cyclic AMP + H2O = AMP + H(+)</text>
        <dbReference type="Rhea" id="RHEA:25277"/>
        <dbReference type="ChEBI" id="CHEBI:15377"/>
        <dbReference type="ChEBI" id="CHEBI:15378"/>
        <dbReference type="ChEBI" id="CHEBI:58165"/>
        <dbReference type="ChEBI" id="CHEBI:456215"/>
    </reaction>
    <physiologicalReaction direction="left-to-right" evidence="5">
        <dbReference type="Rhea" id="RHEA:25278"/>
    </physiologicalReaction>
</comment>
<reference evidence="11 12" key="1">
    <citation type="submission" date="2021-04" db="EMBL/GenBank/DDBJ databases">
        <authorList>
            <person name="Bliznina A."/>
        </authorList>
    </citation>
    <scope>NUCLEOTIDE SEQUENCE [LARGE SCALE GENOMIC DNA]</scope>
</reference>
<dbReference type="Pfam" id="PF00233">
    <property type="entry name" value="PDEase_I"/>
    <property type="match status" value="1"/>
</dbReference>
<keyword evidence="4 8" id="KW-0378">Hydrolase</keyword>
<evidence type="ECO:0000256" key="4">
    <source>
        <dbReference type="ARBA" id="ARBA00022801"/>
    </source>
</evidence>
<dbReference type="PANTHER" id="PTHR11347">
    <property type="entry name" value="CYCLIC NUCLEOTIDE PHOSPHODIESTERASE"/>
    <property type="match status" value="1"/>
</dbReference>
<dbReference type="PRINTS" id="PR00387">
    <property type="entry name" value="PDIESTERASE1"/>
</dbReference>
<keyword evidence="12" id="KW-1185">Reference proteome</keyword>
<dbReference type="SUPFAM" id="SSF109604">
    <property type="entry name" value="HD-domain/PDEase-like"/>
    <property type="match status" value="1"/>
</dbReference>
<evidence type="ECO:0000256" key="9">
    <source>
        <dbReference type="SAM" id="MobiDB-lite"/>
    </source>
</evidence>
<gene>
    <name evidence="11" type="ORF">OKIOD_LOCUS14668</name>
</gene>
<protein>
    <recommendedName>
        <fullName evidence="8">Phosphodiesterase</fullName>
        <ecNumber evidence="8">3.1.4.-</ecNumber>
    </recommendedName>
</protein>
<feature type="region of interest" description="Disordered" evidence="9">
    <location>
        <begin position="543"/>
        <end position="609"/>
    </location>
</feature>
<dbReference type="Pfam" id="PF08499">
    <property type="entry name" value="PDEase_I_N"/>
    <property type="match status" value="1"/>
</dbReference>
<comment type="similarity">
    <text evidence="1">Belongs to the cyclic nucleotide phosphodiesterase family. PDE1 subfamily.</text>
</comment>
<dbReference type="InterPro" id="IPR036971">
    <property type="entry name" value="PDEase_catalytic_dom_sf"/>
</dbReference>
<proteinExistence type="inferred from homology"/>
<dbReference type="EC" id="3.1.4.-" evidence="8"/>
<evidence type="ECO:0000256" key="7">
    <source>
        <dbReference type="ARBA" id="ARBA00033709"/>
    </source>
</evidence>
<dbReference type="InterPro" id="IPR003607">
    <property type="entry name" value="HD/PDEase_dom"/>
</dbReference>
<evidence type="ECO:0000256" key="6">
    <source>
        <dbReference type="ARBA" id="ARBA00033684"/>
    </source>
</evidence>
<name>A0ABN7T1R7_OIKDI</name>
<evidence type="ECO:0000256" key="3">
    <source>
        <dbReference type="ARBA" id="ARBA00022723"/>
    </source>
</evidence>
<dbReference type="SMART" id="SM00471">
    <property type="entry name" value="HDc"/>
    <property type="match status" value="1"/>
</dbReference>
<dbReference type="InterPro" id="IPR023174">
    <property type="entry name" value="PDEase_CS"/>
</dbReference>
<dbReference type="PROSITE" id="PS51845">
    <property type="entry name" value="PDEASE_I_2"/>
    <property type="match status" value="1"/>
</dbReference>
<dbReference type="Proteomes" id="UP001158576">
    <property type="component" value="Chromosome 2"/>
</dbReference>
<evidence type="ECO:0000256" key="8">
    <source>
        <dbReference type="RuleBase" id="RU363067"/>
    </source>
</evidence>
<feature type="domain" description="PDEase" evidence="10">
    <location>
        <begin position="163"/>
        <end position="546"/>
    </location>
</feature>
<evidence type="ECO:0000256" key="1">
    <source>
        <dbReference type="ARBA" id="ARBA00010664"/>
    </source>
</evidence>
<evidence type="ECO:0000256" key="5">
    <source>
        <dbReference type="ARBA" id="ARBA00033675"/>
    </source>
</evidence>
<comment type="catalytic activity">
    <reaction evidence="7">
        <text>a nucleoside 3',5'-cyclic phosphate + H2O = a nucleoside 5'-phosphate + H(+)</text>
        <dbReference type="Rhea" id="RHEA:14653"/>
        <dbReference type="ChEBI" id="CHEBI:15377"/>
        <dbReference type="ChEBI" id="CHEBI:15378"/>
        <dbReference type="ChEBI" id="CHEBI:57867"/>
        <dbReference type="ChEBI" id="CHEBI:58464"/>
        <dbReference type="EC" id="3.1.4.17"/>
    </reaction>
    <physiologicalReaction direction="left-to-right" evidence="7">
        <dbReference type="Rhea" id="RHEA:14654"/>
    </physiologicalReaction>
</comment>
<evidence type="ECO:0000313" key="11">
    <source>
        <dbReference type="EMBL" id="CAG5111615.1"/>
    </source>
</evidence>
<dbReference type="EMBL" id="OU015567">
    <property type="protein sequence ID" value="CAG5111615.1"/>
    <property type="molecule type" value="Genomic_DNA"/>
</dbReference>
<evidence type="ECO:0000313" key="12">
    <source>
        <dbReference type="Proteomes" id="UP001158576"/>
    </source>
</evidence>
<keyword evidence="2" id="KW-0140">cGMP</keyword>
<keyword evidence="3 8" id="KW-0479">Metal-binding</keyword>
<dbReference type="Gene3D" id="1.10.1300.10">
    <property type="entry name" value="3'5'-cyclic nucleotide phosphodiesterase, catalytic domain"/>
    <property type="match status" value="1"/>
</dbReference>
<comment type="cofactor">
    <cofactor evidence="8">
        <name>a divalent metal cation</name>
        <dbReference type="ChEBI" id="CHEBI:60240"/>
    </cofactor>
    <text evidence="8">Binds 2 divalent metal cations per subunit. Site 1 may preferentially bind zinc ions, while site 2 has a preference for magnesium and/or manganese ions.</text>
</comment>
<dbReference type="PROSITE" id="PS00126">
    <property type="entry name" value="PDEASE_I_1"/>
    <property type="match status" value="1"/>
</dbReference>
<dbReference type="CDD" id="cd00077">
    <property type="entry name" value="HDc"/>
    <property type="match status" value="1"/>
</dbReference>
<accession>A0ABN7T1R7</accession>
<dbReference type="InterPro" id="IPR023088">
    <property type="entry name" value="PDEase"/>
</dbReference>
<sequence length="609" mass="68749">MEFFCAENICAEKKMHETLKGSSIEDENMSDFETRGAYAALSQAAGRLRGIIALVNSGYLTVDILLNNLEASARTLEALYAVEMGHDHEDASVFTECGTAGEFNALRRISETAEIPSEVKNWLVGTFCRTEITKANEGNKKKFKVLVTGIQAASFLEKIFKTRHMNYPKDLVKSLSLIDKWEFNVFDVSDASKQRPLTYVLYELLKKYDLLSTFKIPTNVLMSFADKVDAGYRKHRNPYHNPNHAADVAQTTHFFICQTGLLNWLSEVEVFAMIFAAAIHDYEHTGTTNTFHTQTRSPLAVLYNDRSVLENHHVAASFKMLQDNKGSNIVAELTRDQFEEFRSLVVDIVLATDMSQHFQQMSQVTDALNNPKELDKVKVMALIVHLADISHAAKCWELHERWSYALTEEYFRQGDREKELGLPCSTLCDRNTVMVPQSQFGFLRFIIEPSFNTLIELFRHIADHYIAKEDAALNSADVAEKTEGSPNRTRRHIVKCRLGTSQDQGDALYPDYTYANVVARLEESGKKWIGNIESNRKKWSALAEKEKATASPKDENNKDSLSTTDSTKNASSDSADNKNENSNNNTKEKNSKSTKSETSTKTTAKDNEN</sequence>
<evidence type="ECO:0000259" key="10">
    <source>
        <dbReference type="PROSITE" id="PS51845"/>
    </source>
</evidence>
<dbReference type="InterPro" id="IPR013706">
    <property type="entry name" value="PDE1_N"/>
</dbReference>
<organism evidence="11 12">
    <name type="scientific">Oikopleura dioica</name>
    <name type="common">Tunicate</name>
    <dbReference type="NCBI Taxonomy" id="34765"/>
    <lineage>
        <taxon>Eukaryota</taxon>
        <taxon>Metazoa</taxon>
        <taxon>Chordata</taxon>
        <taxon>Tunicata</taxon>
        <taxon>Appendicularia</taxon>
        <taxon>Copelata</taxon>
        <taxon>Oikopleuridae</taxon>
        <taxon>Oikopleura</taxon>
    </lineage>
</organism>
<feature type="compositionally biased region" description="Basic and acidic residues" evidence="9">
    <location>
        <begin position="543"/>
        <end position="558"/>
    </location>
</feature>
<feature type="compositionally biased region" description="Basic and acidic residues" evidence="9">
    <location>
        <begin position="586"/>
        <end position="595"/>
    </location>
</feature>
<comment type="catalytic activity">
    <reaction evidence="6">
        <text>3',5'-cyclic GMP + H2O = GMP + H(+)</text>
        <dbReference type="Rhea" id="RHEA:16957"/>
        <dbReference type="ChEBI" id="CHEBI:15377"/>
        <dbReference type="ChEBI" id="CHEBI:15378"/>
        <dbReference type="ChEBI" id="CHEBI:57746"/>
        <dbReference type="ChEBI" id="CHEBI:58115"/>
    </reaction>
    <physiologicalReaction direction="left-to-right" evidence="6">
        <dbReference type="Rhea" id="RHEA:16958"/>
    </physiologicalReaction>
</comment>
<feature type="compositionally biased region" description="Low complexity" evidence="9">
    <location>
        <begin position="568"/>
        <end position="585"/>
    </location>
</feature>
<dbReference type="InterPro" id="IPR002073">
    <property type="entry name" value="PDEase_catalytic_dom"/>
</dbReference>
<evidence type="ECO:0000256" key="2">
    <source>
        <dbReference type="ARBA" id="ARBA00022535"/>
    </source>
</evidence>